<proteinExistence type="predicted"/>
<feature type="transmembrane region" description="Helical" evidence="1">
    <location>
        <begin position="20"/>
        <end position="39"/>
    </location>
</feature>
<evidence type="ECO:0000256" key="1">
    <source>
        <dbReference type="SAM" id="Phobius"/>
    </source>
</evidence>
<dbReference type="EMBL" id="CP000236">
    <property type="protein sequence ID" value="ABD44997.1"/>
    <property type="molecule type" value="Genomic_DNA"/>
</dbReference>
<dbReference type="STRING" id="205920.ECH_0054"/>
<evidence type="ECO:0000313" key="2">
    <source>
        <dbReference type="EMBL" id="ABD44997.1"/>
    </source>
</evidence>
<dbReference type="Proteomes" id="UP000008320">
    <property type="component" value="Chromosome"/>
</dbReference>
<organism evidence="2 3">
    <name type="scientific">Ehrlichia chaffeensis (strain ATCC CRL-10679 / Arkansas)</name>
    <dbReference type="NCBI Taxonomy" id="205920"/>
    <lineage>
        <taxon>Bacteria</taxon>
        <taxon>Pseudomonadati</taxon>
        <taxon>Pseudomonadota</taxon>
        <taxon>Alphaproteobacteria</taxon>
        <taxon>Rickettsiales</taxon>
        <taxon>Anaplasmataceae</taxon>
        <taxon>Ehrlichia</taxon>
    </lineage>
</organism>
<dbReference type="HOGENOM" id="CLU_3288817_0_0_5"/>
<dbReference type="AlphaFoldDB" id="Q2GI48"/>
<keyword evidence="1" id="KW-0472">Membrane</keyword>
<accession>Q2GI48</accession>
<reference evidence="2 3" key="1">
    <citation type="journal article" date="2006" name="PLoS Genet.">
        <title>Comparative genomics of emerging human ehrlichiosis agents.</title>
        <authorList>
            <person name="Dunning Hotopp J.C."/>
            <person name="Lin M."/>
            <person name="Madupu R."/>
            <person name="Crabtree J."/>
            <person name="Angiuoli S.V."/>
            <person name="Eisen J.A."/>
            <person name="Seshadri R."/>
            <person name="Ren Q."/>
            <person name="Wu M."/>
            <person name="Utterback T.R."/>
            <person name="Smith S."/>
            <person name="Lewis M."/>
            <person name="Khouri H."/>
            <person name="Zhang C."/>
            <person name="Niu H."/>
            <person name="Lin Q."/>
            <person name="Ohashi N."/>
            <person name="Zhi N."/>
            <person name="Nelson W."/>
            <person name="Brinkac L.M."/>
            <person name="Dodson R.J."/>
            <person name="Rosovitz M.J."/>
            <person name="Sundaram J."/>
            <person name="Daugherty S.C."/>
            <person name="Davidsen T."/>
            <person name="Durkin A.S."/>
            <person name="Gwinn M."/>
            <person name="Haft D.H."/>
            <person name="Selengut J.D."/>
            <person name="Sullivan S.A."/>
            <person name="Zafar N."/>
            <person name="Zhou L."/>
            <person name="Benahmed F."/>
            <person name="Forberger H."/>
            <person name="Halpin R."/>
            <person name="Mulligan S."/>
            <person name="Robinson J."/>
            <person name="White O."/>
            <person name="Rikihisa Y."/>
            <person name="Tettelin H."/>
        </authorList>
    </citation>
    <scope>NUCLEOTIDE SEQUENCE [LARGE SCALE GENOMIC DNA]</scope>
    <source>
        <strain evidence="3">ATCC CRL-10679 / Arkansas</strain>
    </source>
</reference>
<gene>
    <name evidence="2" type="ordered locus">ECH_0054</name>
</gene>
<dbReference type="KEGG" id="ech:ECH_0054"/>
<name>Q2GI48_EHRCR</name>
<keyword evidence="1" id="KW-0812">Transmembrane</keyword>
<keyword evidence="1" id="KW-1133">Transmembrane helix</keyword>
<keyword evidence="3" id="KW-1185">Reference proteome</keyword>
<evidence type="ECO:0000313" key="3">
    <source>
        <dbReference type="Proteomes" id="UP000008320"/>
    </source>
</evidence>
<protein>
    <submittedName>
        <fullName evidence="2">Uncharacterized protein</fullName>
    </submittedName>
</protein>
<sequence length="40" mass="4696">MYNVVNGVNDWHSVKDINILFNKLTSIKVLIFFNFLLLIV</sequence>